<reference evidence="2" key="1">
    <citation type="journal article" date="2017" name="Elife">
        <title>The kinetoplastid-infecting Bodo saltans virus (BsV), a window into the most abundant giant viruses in the sea.</title>
        <authorList>
            <person name="Deeg C.M."/>
            <person name="Chow C.-E.T."/>
            <person name="Suttle C.A."/>
        </authorList>
    </citation>
    <scope>NUCLEOTIDE SEQUENCE</scope>
    <source>
        <strain evidence="2">NG1</strain>
    </source>
</reference>
<evidence type="ECO:0000313" key="3">
    <source>
        <dbReference type="Proteomes" id="UP000240325"/>
    </source>
</evidence>
<protein>
    <recommendedName>
        <fullName evidence="1">C2H2-type domain-containing protein</fullName>
    </recommendedName>
</protein>
<keyword evidence="3" id="KW-1185">Reference proteome</keyword>
<feature type="domain" description="C2H2-type" evidence="1">
    <location>
        <begin position="8"/>
        <end position="32"/>
    </location>
</feature>
<gene>
    <name evidence="2" type="ORF">BMW23_0777</name>
</gene>
<feature type="domain" description="C2H2-type" evidence="1">
    <location>
        <begin position="47"/>
        <end position="70"/>
    </location>
</feature>
<accession>A0A2H4UV72</accession>
<feature type="domain" description="C2H2-type" evidence="1">
    <location>
        <begin position="82"/>
        <end position="106"/>
    </location>
</feature>
<name>A0A2H4UV72_9VIRU</name>
<dbReference type="Gene3D" id="3.30.160.60">
    <property type="entry name" value="Classic Zinc Finger"/>
    <property type="match status" value="1"/>
</dbReference>
<dbReference type="Proteomes" id="UP000240325">
    <property type="component" value="Segment"/>
</dbReference>
<evidence type="ECO:0000313" key="2">
    <source>
        <dbReference type="EMBL" id="ATZ80823.1"/>
    </source>
</evidence>
<dbReference type="SMART" id="SM00355">
    <property type="entry name" value="ZnF_C2H2"/>
    <property type="match status" value="3"/>
</dbReference>
<organism evidence="2">
    <name type="scientific">Bodo saltans virus</name>
    <dbReference type="NCBI Taxonomy" id="2024608"/>
    <lineage>
        <taxon>Viruses</taxon>
        <taxon>Varidnaviria</taxon>
        <taxon>Bamfordvirae</taxon>
        <taxon>Nucleocytoviricota</taxon>
        <taxon>Megaviricetes</taxon>
        <taxon>Imitervirales</taxon>
        <taxon>Mimiviridae</taxon>
        <taxon>Klosneuvirinae</taxon>
        <taxon>Theiavirus</taxon>
        <taxon>Theiavirus salishense</taxon>
    </lineage>
</organism>
<proteinExistence type="predicted"/>
<dbReference type="EMBL" id="MF782455">
    <property type="protein sequence ID" value="ATZ80823.1"/>
    <property type="molecule type" value="Genomic_DNA"/>
</dbReference>
<evidence type="ECO:0000259" key="1">
    <source>
        <dbReference type="SMART" id="SM00355"/>
    </source>
</evidence>
<sequence>MEIKTFKYNCEQCDFHCNAESIWTTHINREKHKTGKNKTRTDKKDPLQCDKCDYITKNKTTMLQHVLNEHSDKKEREIKFKFYCKICNVGSFSIDLFNLHNNCKKHKSNILINKC</sequence>
<dbReference type="InterPro" id="IPR013087">
    <property type="entry name" value="Znf_C2H2_type"/>
</dbReference>